<evidence type="ECO:0000313" key="17">
    <source>
        <dbReference type="EMBL" id="ERJ11547.1"/>
    </source>
</evidence>
<dbReference type="SUPFAM" id="SSF53067">
    <property type="entry name" value="Actin-like ATPase domain"/>
    <property type="match status" value="2"/>
</dbReference>
<dbReference type="GO" id="GO:0046872">
    <property type="term" value="F:metal ion binding"/>
    <property type="evidence" value="ECO:0007669"/>
    <property type="project" value="UniProtKB-KW"/>
</dbReference>
<keyword evidence="10 16" id="KW-0418">Kinase</keyword>
<evidence type="ECO:0000256" key="12">
    <source>
        <dbReference type="ARBA" id="ARBA00022958"/>
    </source>
</evidence>
<protein>
    <recommendedName>
        <fullName evidence="15 16">Type III pantothenate kinase</fullName>
        <ecNumber evidence="6 16">2.7.1.33</ecNumber>
    </recommendedName>
    <alternativeName>
        <fullName evidence="16">PanK-III</fullName>
    </alternativeName>
    <alternativeName>
        <fullName evidence="16">Pantothenic acid kinase</fullName>
    </alternativeName>
</protein>
<keyword evidence="12 16" id="KW-0630">Potassium</keyword>
<evidence type="ECO:0000256" key="2">
    <source>
        <dbReference type="ARBA" id="ARBA00001958"/>
    </source>
</evidence>
<evidence type="ECO:0000256" key="15">
    <source>
        <dbReference type="ARBA" id="ARBA00040883"/>
    </source>
</evidence>
<dbReference type="PANTHER" id="PTHR34265">
    <property type="entry name" value="TYPE III PANTOTHENATE KINASE"/>
    <property type="match status" value="1"/>
</dbReference>
<dbReference type="NCBIfam" id="NF009855">
    <property type="entry name" value="PRK13321.1"/>
    <property type="match status" value="1"/>
</dbReference>
<comment type="similarity">
    <text evidence="14 16">Belongs to the type III pantothenate kinase family.</text>
</comment>
<accession>U2DSS8</accession>
<evidence type="ECO:0000256" key="8">
    <source>
        <dbReference type="ARBA" id="ARBA00022679"/>
    </source>
</evidence>
<keyword evidence="16" id="KW-0479">Metal-binding</keyword>
<comment type="caution">
    <text evidence="16">Lacks conserved residue(s) required for the propagation of feature annotation.</text>
</comment>
<dbReference type="InterPro" id="IPR043129">
    <property type="entry name" value="ATPase_NBD"/>
</dbReference>
<feature type="active site" description="Proton acceptor" evidence="16">
    <location>
        <position position="105"/>
    </location>
</feature>
<feature type="binding site" evidence="16">
    <location>
        <begin position="6"/>
        <end position="13"/>
    </location>
    <ligand>
        <name>ATP</name>
        <dbReference type="ChEBI" id="CHEBI:30616"/>
    </ligand>
</feature>
<comment type="function">
    <text evidence="16">Catalyzes the phosphorylation of pantothenate (Pan), the first step in CoA biosynthesis.</text>
</comment>
<comment type="subunit">
    <text evidence="5 16">Homodimer.</text>
</comment>
<keyword evidence="9 16" id="KW-0547">Nucleotide-binding</keyword>
<dbReference type="Pfam" id="PF03309">
    <property type="entry name" value="Pan_kinase"/>
    <property type="match status" value="1"/>
</dbReference>
<evidence type="ECO:0000313" key="18">
    <source>
        <dbReference type="Proteomes" id="UP000005707"/>
    </source>
</evidence>
<comment type="catalytic activity">
    <reaction evidence="1 16">
        <text>(R)-pantothenate + ATP = (R)-4'-phosphopantothenate + ADP + H(+)</text>
        <dbReference type="Rhea" id="RHEA:16373"/>
        <dbReference type="ChEBI" id="CHEBI:10986"/>
        <dbReference type="ChEBI" id="CHEBI:15378"/>
        <dbReference type="ChEBI" id="CHEBI:29032"/>
        <dbReference type="ChEBI" id="CHEBI:30616"/>
        <dbReference type="ChEBI" id="CHEBI:456216"/>
        <dbReference type="EC" id="2.7.1.33"/>
    </reaction>
</comment>
<evidence type="ECO:0000256" key="11">
    <source>
        <dbReference type="ARBA" id="ARBA00022840"/>
    </source>
</evidence>
<dbReference type="HAMAP" id="MF_01274">
    <property type="entry name" value="Pantothen_kinase_3"/>
    <property type="match status" value="1"/>
</dbReference>
<dbReference type="InParanoid" id="U2DSS8"/>
<evidence type="ECO:0000256" key="13">
    <source>
        <dbReference type="ARBA" id="ARBA00022993"/>
    </source>
</evidence>
<dbReference type="GO" id="GO:0015937">
    <property type="term" value="P:coenzyme A biosynthetic process"/>
    <property type="evidence" value="ECO:0007669"/>
    <property type="project" value="UniProtKB-UniRule"/>
</dbReference>
<keyword evidence="8 16" id="KW-0808">Transferase</keyword>
<dbReference type="InterPro" id="IPR004619">
    <property type="entry name" value="Type_III_PanK"/>
</dbReference>
<name>U2DSS8_9MOLU</name>
<dbReference type="NCBIfam" id="TIGR00671">
    <property type="entry name" value="baf"/>
    <property type="match status" value="1"/>
</dbReference>
<comment type="cofactor">
    <cofactor evidence="2">
        <name>K(+)</name>
        <dbReference type="ChEBI" id="CHEBI:29103"/>
    </cofactor>
</comment>
<comment type="pathway">
    <text evidence="4 16">Cofactor biosynthesis; coenzyme A biosynthesis; CoA from (R)-pantothenate: step 1/5.</text>
</comment>
<evidence type="ECO:0000256" key="9">
    <source>
        <dbReference type="ARBA" id="ARBA00022741"/>
    </source>
</evidence>
<comment type="cofactor">
    <cofactor evidence="16">
        <name>NH4(+)</name>
        <dbReference type="ChEBI" id="CHEBI:28938"/>
    </cofactor>
    <cofactor evidence="16">
        <name>K(+)</name>
        <dbReference type="ChEBI" id="CHEBI:29103"/>
    </cofactor>
    <text evidence="16">A monovalent cation. Ammonium or potassium.</text>
</comment>
<feature type="binding site" evidence="16">
    <location>
        <position position="125"/>
    </location>
    <ligand>
        <name>K(+)</name>
        <dbReference type="ChEBI" id="CHEBI:29103"/>
    </ligand>
</feature>
<dbReference type="RefSeq" id="WP_008827106.1">
    <property type="nucleotide sequence ID" value="NZ_AFNU02000010.1"/>
</dbReference>
<dbReference type="STRING" id="1033810.HLPCO_002459"/>
<comment type="caution">
    <text evidence="17">The sequence shown here is derived from an EMBL/GenBank/DDBJ whole genome shotgun (WGS) entry which is preliminary data.</text>
</comment>
<dbReference type="UniPathway" id="UPA00241">
    <property type="reaction ID" value="UER00352"/>
</dbReference>
<dbReference type="GO" id="GO:0005524">
    <property type="term" value="F:ATP binding"/>
    <property type="evidence" value="ECO:0007669"/>
    <property type="project" value="UniProtKB-UniRule"/>
</dbReference>
<evidence type="ECO:0000256" key="3">
    <source>
        <dbReference type="ARBA" id="ARBA00004496"/>
    </source>
</evidence>
<reference evidence="17 18" key="2">
    <citation type="journal article" date="2013" name="PLoS ONE">
        <title>INDIGO - INtegrated Data Warehouse of MIcrobial GenOmes with Examples from the Red Sea Extremophiles.</title>
        <authorList>
            <person name="Alam I."/>
            <person name="Antunes A."/>
            <person name="Kamau A.A."/>
            <person name="Ba Alawi W."/>
            <person name="Kalkatawi M."/>
            <person name="Stingl U."/>
            <person name="Bajic V.B."/>
        </authorList>
    </citation>
    <scope>NUCLEOTIDE SEQUENCE [LARGE SCALE GENOMIC DNA]</scope>
    <source>
        <strain evidence="17 18">SSD-17B</strain>
    </source>
</reference>
<organism evidence="17 18">
    <name type="scientific">Haloplasma contractile SSD-17B</name>
    <dbReference type="NCBI Taxonomy" id="1033810"/>
    <lineage>
        <taxon>Bacteria</taxon>
        <taxon>Bacillati</taxon>
        <taxon>Mycoplasmatota</taxon>
        <taxon>Mollicutes</taxon>
        <taxon>Haloplasmatales</taxon>
        <taxon>Haloplasmataceae</taxon>
        <taxon>Haloplasma</taxon>
    </lineage>
</organism>
<dbReference type="Proteomes" id="UP000005707">
    <property type="component" value="Unassembled WGS sequence"/>
</dbReference>
<keyword evidence="18" id="KW-1185">Reference proteome</keyword>
<dbReference type="GO" id="GO:0005737">
    <property type="term" value="C:cytoplasm"/>
    <property type="evidence" value="ECO:0007669"/>
    <property type="project" value="UniProtKB-SubCell"/>
</dbReference>
<keyword evidence="11 16" id="KW-0067">ATP-binding</keyword>
<dbReference type="Gene3D" id="3.30.420.40">
    <property type="match status" value="2"/>
</dbReference>
<feature type="binding site" evidence="16">
    <location>
        <begin position="103"/>
        <end position="106"/>
    </location>
    <ligand>
        <name>substrate</name>
    </ligand>
</feature>
<dbReference type="GO" id="GO:0004594">
    <property type="term" value="F:pantothenate kinase activity"/>
    <property type="evidence" value="ECO:0007669"/>
    <property type="project" value="UniProtKB-UniRule"/>
</dbReference>
<gene>
    <name evidence="16 17" type="primary">coaX</name>
    <name evidence="17" type="ORF">HLPCO_002459</name>
</gene>
<dbReference type="PANTHER" id="PTHR34265:SF1">
    <property type="entry name" value="TYPE III PANTOTHENATE KINASE"/>
    <property type="match status" value="1"/>
</dbReference>
<sequence>MILLFDVGNSNIGFAIYEERAGLIKKWRIRTKLDRTSDEYAMIIDNMIKDYDINHIVIGSVVPIITDLLIDFSEAYHNIKPLVIGPGVKTGLDIKLNNPKEIGADLVATAVGALSGHSGPLIVIDLGTATKLTYVENNTFYGGLVTPGVETSLHGLVNNTALLPHIEMKAPKRVVCRGTVTAMQSGIVYGTASMIDGLIEKIETEQGQNCTLVATGGLSKYIIPHCKRDITLDQDLIFKGLIEIYHKNQ</sequence>
<evidence type="ECO:0000256" key="7">
    <source>
        <dbReference type="ARBA" id="ARBA00022490"/>
    </source>
</evidence>
<dbReference type="OrthoDB" id="9804707at2"/>
<dbReference type="FunCoup" id="U2DSS8">
    <property type="interactions" value="339"/>
</dbReference>
<evidence type="ECO:0000256" key="6">
    <source>
        <dbReference type="ARBA" id="ARBA00012102"/>
    </source>
</evidence>
<dbReference type="AlphaFoldDB" id="U2DSS8"/>
<dbReference type="EC" id="2.7.1.33" evidence="6 16"/>
<evidence type="ECO:0000256" key="1">
    <source>
        <dbReference type="ARBA" id="ARBA00001206"/>
    </source>
</evidence>
<evidence type="ECO:0000256" key="5">
    <source>
        <dbReference type="ARBA" id="ARBA00011738"/>
    </source>
</evidence>
<keyword evidence="7 16" id="KW-0963">Cytoplasm</keyword>
<comment type="subcellular location">
    <subcellularLocation>
        <location evidence="3 16">Cytoplasm</location>
    </subcellularLocation>
</comment>
<proteinExistence type="inferred from homology"/>
<keyword evidence="13 16" id="KW-0173">Coenzyme A biosynthesis</keyword>
<evidence type="ECO:0000256" key="14">
    <source>
        <dbReference type="ARBA" id="ARBA00038036"/>
    </source>
</evidence>
<dbReference type="CDD" id="cd24015">
    <property type="entry name" value="ASKHA_NBD_PanK-III"/>
    <property type="match status" value="1"/>
</dbReference>
<reference evidence="17 18" key="1">
    <citation type="journal article" date="2011" name="J. Bacteriol.">
        <title>Genome sequence of Haloplasma contractile, an unusual contractile bacterium from a deep-sea anoxic brine lake.</title>
        <authorList>
            <person name="Antunes A."/>
            <person name="Alam I."/>
            <person name="El Dorry H."/>
            <person name="Siam R."/>
            <person name="Robertson A."/>
            <person name="Bajic V.B."/>
            <person name="Stingl U."/>
        </authorList>
    </citation>
    <scope>NUCLEOTIDE SEQUENCE [LARGE SCALE GENOMIC DNA]</scope>
    <source>
        <strain evidence="17 18">SSD-17B</strain>
    </source>
</reference>
<dbReference type="EMBL" id="AFNU02000010">
    <property type="protein sequence ID" value="ERJ11547.1"/>
    <property type="molecule type" value="Genomic_DNA"/>
</dbReference>
<evidence type="ECO:0000256" key="16">
    <source>
        <dbReference type="HAMAP-Rule" id="MF_01274"/>
    </source>
</evidence>
<feature type="binding site" evidence="16">
    <location>
        <position position="179"/>
    </location>
    <ligand>
        <name>substrate</name>
    </ligand>
</feature>
<feature type="binding site" evidence="16">
    <location>
        <position position="128"/>
    </location>
    <ligand>
        <name>ATP</name>
        <dbReference type="ChEBI" id="CHEBI:30616"/>
    </ligand>
</feature>
<evidence type="ECO:0000256" key="10">
    <source>
        <dbReference type="ARBA" id="ARBA00022777"/>
    </source>
</evidence>
<dbReference type="eggNOG" id="COG1521">
    <property type="taxonomic scope" value="Bacteria"/>
</dbReference>
<evidence type="ECO:0000256" key="4">
    <source>
        <dbReference type="ARBA" id="ARBA00005225"/>
    </source>
</evidence>